<sequence>MNFASLDLNLLKVLDALLREGSTVRAGQRVGLSQPAVSSALGRLRHALGDPLFLREGNRLVPTDFATAIAPELAETLERMERFLSGPGFDPTTADTVFRLSGTDYFGVLLMPRLAERVSREAPGVQTILIDLVTEAYIDTIDKYGVDIALMPKVGDLPAGFHWRPFAWASFVFAARKDHPRLARAGVNPGETVPLDLFCDLSHVVMSPEGKTETLSDDVLARMGRARRTVMSMPYFAGIYLALEQSDLVALLPTKLAGHVAERHGLALYRPPIEVPPVLLAMVWKATATSNPAHRWLREVVFDELVWMNEGEPPLPRGVER</sequence>
<dbReference type="PRINTS" id="PR00039">
    <property type="entry name" value="HTHLYSR"/>
</dbReference>
<reference evidence="6 7" key="2">
    <citation type="submission" date="2020-03" db="EMBL/GenBank/DDBJ databases">
        <title>Kangsaoukella pontilimi gen. nov., sp. nov., a new member of the family Rhodobacteraceae isolated from a tidal mudflat.</title>
        <authorList>
            <person name="Kim I.S."/>
        </authorList>
    </citation>
    <scope>NUCLEOTIDE SEQUENCE [LARGE SCALE GENOMIC DNA]</scope>
    <source>
        <strain evidence="6 7">GH1-50</strain>
    </source>
</reference>
<dbReference type="InterPro" id="IPR005119">
    <property type="entry name" value="LysR_subst-bd"/>
</dbReference>
<dbReference type="InterPro" id="IPR050389">
    <property type="entry name" value="LysR-type_TF"/>
</dbReference>
<dbReference type="GO" id="GO:0003677">
    <property type="term" value="F:DNA binding"/>
    <property type="evidence" value="ECO:0007669"/>
    <property type="project" value="UniProtKB-KW"/>
</dbReference>
<dbReference type="RefSeq" id="WP_160765280.1">
    <property type="nucleotide sequence ID" value="NZ_WUPT01000003.1"/>
</dbReference>
<comment type="similarity">
    <text evidence="1">Belongs to the LysR transcriptional regulatory family.</text>
</comment>
<dbReference type="AlphaFoldDB" id="A0A7C9MF79"/>
<dbReference type="GO" id="GO:0003700">
    <property type="term" value="F:DNA-binding transcription factor activity"/>
    <property type="evidence" value="ECO:0007669"/>
    <property type="project" value="InterPro"/>
</dbReference>
<evidence type="ECO:0000256" key="3">
    <source>
        <dbReference type="ARBA" id="ARBA00023125"/>
    </source>
</evidence>
<protein>
    <submittedName>
        <fullName evidence="6">LysR family transcriptional regulator</fullName>
    </submittedName>
</protein>
<dbReference type="InterPro" id="IPR000847">
    <property type="entry name" value="LysR_HTH_N"/>
</dbReference>
<keyword evidence="4" id="KW-0804">Transcription</keyword>
<dbReference type="Gene3D" id="3.40.190.10">
    <property type="entry name" value="Periplasmic binding protein-like II"/>
    <property type="match status" value="2"/>
</dbReference>
<dbReference type="Pfam" id="PF03466">
    <property type="entry name" value="LysR_substrate"/>
    <property type="match status" value="1"/>
</dbReference>
<dbReference type="InterPro" id="IPR037402">
    <property type="entry name" value="YidZ_PBP2"/>
</dbReference>
<dbReference type="InterPro" id="IPR036390">
    <property type="entry name" value="WH_DNA-bd_sf"/>
</dbReference>
<dbReference type="EMBL" id="WUPT01000003">
    <property type="protein sequence ID" value="MXQ09351.1"/>
    <property type="molecule type" value="Genomic_DNA"/>
</dbReference>
<dbReference type="Pfam" id="PF00126">
    <property type="entry name" value="HTH_1"/>
    <property type="match status" value="1"/>
</dbReference>
<dbReference type="Proteomes" id="UP000480350">
    <property type="component" value="Unassembled WGS sequence"/>
</dbReference>
<evidence type="ECO:0000256" key="2">
    <source>
        <dbReference type="ARBA" id="ARBA00023015"/>
    </source>
</evidence>
<evidence type="ECO:0000313" key="7">
    <source>
        <dbReference type="Proteomes" id="UP000480350"/>
    </source>
</evidence>
<proteinExistence type="inferred from homology"/>
<keyword evidence="3" id="KW-0238">DNA-binding</keyword>
<dbReference type="InterPro" id="IPR036388">
    <property type="entry name" value="WH-like_DNA-bd_sf"/>
</dbReference>
<dbReference type="PANTHER" id="PTHR30118:SF15">
    <property type="entry name" value="TRANSCRIPTIONAL REGULATORY PROTEIN"/>
    <property type="match status" value="1"/>
</dbReference>
<evidence type="ECO:0000259" key="5">
    <source>
        <dbReference type="PROSITE" id="PS50931"/>
    </source>
</evidence>
<keyword evidence="7" id="KW-1185">Reference proteome</keyword>
<evidence type="ECO:0000256" key="1">
    <source>
        <dbReference type="ARBA" id="ARBA00009437"/>
    </source>
</evidence>
<evidence type="ECO:0000256" key="4">
    <source>
        <dbReference type="ARBA" id="ARBA00023163"/>
    </source>
</evidence>
<gene>
    <name evidence="6" type="ORF">GQ651_16010</name>
</gene>
<comment type="caution">
    <text evidence="6">The sequence shown here is derived from an EMBL/GenBank/DDBJ whole genome shotgun (WGS) entry which is preliminary data.</text>
</comment>
<dbReference type="Gene3D" id="1.10.10.10">
    <property type="entry name" value="Winged helix-like DNA-binding domain superfamily/Winged helix DNA-binding domain"/>
    <property type="match status" value="1"/>
</dbReference>
<organism evidence="6 7">
    <name type="scientific">Kangsaoukella pontilimi</name>
    <dbReference type="NCBI Taxonomy" id="2691042"/>
    <lineage>
        <taxon>Bacteria</taxon>
        <taxon>Pseudomonadati</taxon>
        <taxon>Pseudomonadota</taxon>
        <taxon>Alphaproteobacteria</taxon>
        <taxon>Rhodobacterales</taxon>
        <taxon>Paracoccaceae</taxon>
        <taxon>Kangsaoukella</taxon>
    </lineage>
</organism>
<feature type="domain" description="HTH lysR-type" evidence="5">
    <location>
        <begin position="6"/>
        <end position="63"/>
    </location>
</feature>
<dbReference type="PANTHER" id="PTHR30118">
    <property type="entry name" value="HTH-TYPE TRANSCRIPTIONAL REGULATOR LEUO-RELATED"/>
    <property type="match status" value="1"/>
</dbReference>
<name>A0A7C9MF79_9RHOB</name>
<reference evidence="6 7" key="1">
    <citation type="submission" date="2019-12" db="EMBL/GenBank/DDBJ databases">
        <authorList>
            <person name="Lee S.D."/>
        </authorList>
    </citation>
    <scope>NUCLEOTIDE SEQUENCE [LARGE SCALE GENOMIC DNA]</scope>
    <source>
        <strain evidence="6 7">GH1-50</strain>
    </source>
</reference>
<dbReference type="PROSITE" id="PS50931">
    <property type="entry name" value="HTH_LYSR"/>
    <property type="match status" value="1"/>
</dbReference>
<dbReference type="SUPFAM" id="SSF46785">
    <property type="entry name" value="Winged helix' DNA-binding domain"/>
    <property type="match status" value="1"/>
</dbReference>
<accession>A0A7C9MF79</accession>
<dbReference type="CDD" id="cd08417">
    <property type="entry name" value="PBP2_Nitroaromatics_like"/>
    <property type="match status" value="1"/>
</dbReference>
<dbReference type="SUPFAM" id="SSF53850">
    <property type="entry name" value="Periplasmic binding protein-like II"/>
    <property type="match status" value="1"/>
</dbReference>
<evidence type="ECO:0000313" key="6">
    <source>
        <dbReference type="EMBL" id="MXQ09351.1"/>
    </source>
</evidence>
<keyword evidence="2" id="KW-0805">Transcription regulation</keyword>